<dbReference type="GO" id="GO:0005886">
    <property type="term" value="C:plasma membrane"/>
    <property type="evidence" value="ECO:0007669"/>
    <property type="project" value="TreeGrafter"/>
</dbReference>
<proteinExistence type="predicted"/>
<organism evidence="8 9">
    <name type="scientific">Penicillium frequentans</name>
    <dbReference type="NCBI Taxonomy" id="3151616"/>
    <lineage>
        <taxon>Eukaryota</taxon>
        <taxon>Fungi</taxon>
        <taxon>Dikarya</taxon>
        <taxon>Ascomycota</taxon>
        <taxon>Pezizomycotina</taxon>
        <taxon>Eurotiomycetes</taxon>
        <taxon>Eurotiomycetidae</taxon>
        <taxon>Eurotiales</taxon>
        <taxon>Aspergillaceae</taxon>
        <taxon>Penicillium</taxon>
    </lineage>
</organism>
<dbReference type="InterPro" id="IPR020846">
    <property type="entry name" value="MFS_dom"/>
</dbReference>
<evidence type="ECO:0000313" key="9">
    <source>
        <dbReference type="Proteomes" id="UP001220324"/>
    </source>
</evidence>
<dbReference type="InterPro" id="IPR011701">
    <property type="entry name" value="MFS"/>
</dbReference>
<comment type="subcellular location">
    <subcellularLocation>
        <location evidence="1">Membrane</location>
        <topology evidence="1">Multi-pass membrane protein</topology>
    </subcellularLocation>
</comment>
<dbReference type="GO" id="GO:0042908">
    <property type="term" value="P:xenobiotic transport"/>
    <property type="evidence" value="ECO:0007669"/>
    <property type="project" value="UniProtKB-ARBA"/>
</dbReference>
<evidence type="ECO:0000313" key="8">
    <source>
        <dbReference type="EMBL" id="KAJ5525763.1"/>
    </source>
</evidence>
<keyword evidence="3 6" id="KW-0812">Transmembrane</keyword>
<dbReference type="GO" id="GO:0022857">
    <property type="term" value="F:transmembrane transporter activity"/>
    <property type="evidence" value="ECO:0007669"/>
    <property type="project" value="InterPro"/>
</dbReference>
<dbReference type="PANTHER" id="PTHR23502">
    <property type="entry name" value="MAJOR FACILITATOR SUPERFAMILY"/>
    <property type="match status" value="1"/>
</dbReference>
<reference evidence="8 9" key="1">
    <citation type="journal article" date="2023" name="IMA Fungus">
        <title>Comparative genomic study of the Penicillium genus elucidates a diverse pangenome and 15 lateral gene transfer events.</title>
        <authorList>
            <person name="Petersen C."/>
            <person name="Sorensen T."/>
            <person name="Nielsen M.R."/>
            <person name="Sondergaard T.E."/>
            <person name="Sorensen J.L."/>
            <person name="Fitzpatrick D.A."/>
            <person name="Frisvad J.C."/>
            <person name="Nielsen K.L."/>
        </authorList>
    </citation>
    <scope>NUCLEOTIDE SEQUENCE [LARGE SCALE GENOMIC DNA]</scope>
    <source>
        <strain evidence="8 9">IBT 35679</strain>
    </source>
</reference>
<feature type="transmembrane region" description="Helical" evidence="6">
    <location>
        <begin position="55"/>
        <end position="78"/>
    </location>
</feature>
<dbReference type="EMBL" id="JAQIZZ010000008">
    <property type="protein sequence ID" value="KAJ5525763.1"/>
    <property type="molecule type" value="Genomic_DNA"/>
</dbReference>
<keyword evidence="2" id="KW-0813">Transport</keyword>
<dbReference type="InterPro" id="IPR036259">
    <property type="entry name" value="MFS_trans_sf"/>
</dbReference>
<keyword evidence="4 6" id="KW-1133">Transmembrane helix</keyword>
<evidence type="ECO:0000256" key="6">
    <source>
        <dbReference type="SAM" id="Phobius"/>
    </source>
</evidence>
<dbReference type="PANTHER" id="PTHR23502:SF51">
    <property type="entry name" value="QUINIDINE RESISTANCE PROTEIN 1-RELATED"/>
    <property type="match status" value="1"/>
</dbReference>
<dbReference type="AlphaFoldDB" id="A0AAD6CLH5"/>
<keyword evidence="5 6" id="KW-0472">Membrane</keyword>
<accession>A0AAD6CLH5</accession>
<feature type="domain" description="Major facilitator superfamily (MFS) profile" evidence="7">
    <location>
        <begin position="24"/>
        <end position="221"/>
    </location>
</feature>
<sequence>MFAMGKSDPDVPFTILSETRKRWTITIASLVTFVSPVSANIYYPALNPLAQDLHVTPFKITLTITVFMIIQGIGSLMVAGLSDVYGRRPIVLLALLLYMGVNIGLAQQTSYPVLMALRCLQSFGSSTATVVCSSVAADLVPRSERGRYMIYSSLGVTLGPAIGPIVGGVLTQYLDWRSTFWFLAIWAGIMTIMLIVFVPETCRAVVGNGSIPPARWNRSLV</sequence>
<dbReference type="FunFam" id="1.20.1720.10:FF:000009">
    <property type="entry name" value="MFS multidrug transporter"/>
    <property type="match status" value="1"/>
</dbReference>
<comment type="caution">
    <text evidence="8">The sequence shown here is derived from an EMBL/GenBank/DDBJ whole genome shotgun (WGS) entry which is preliminary data.</text>
</comment>
<evidence type="ECO:0000256" key="4">
    <source>
        <dbReference type="ARBA" id="ARBA00022989"/>
    </source>
</evidence>
<feature type="transmembrane region" description="Helical" evidence="6">
    <location>
        <begin position="148"/>
        <end position="174"/>
    </location>
</feature>
<dbReference type="Gene3D" id="1.20.1720.10">
    <property type="entry name" value="Multidrug resistance protein D"/>
    <property type="match status" value="1"/>
</dbReference>
<evidence type="ECO:0000256" key="3">
    <source>
        <dbReference type="ARBA" id="ARBA00022692"/>
    </source>
</evidence>
<gene>
    <name evidence="8" type="ORF">N7494_012413</name>
</gene>
<keyword evidence="9" id="KW-1185">Reference proteome</keyword>
<name>A0AAD6CLH5_9EURO</name>
<evidence type="ECO:0000256" key="5">
    <source>
        <dbReference type="ARBA" id="ARBA00023136"/>
    </source>
</evidence>
<feature type="transmembrane region" description="Helical" evidence="6">
    <location>
        <begin position="90"/>
        <end position="107"/>
    </location>
</feature>
<feature type="transmembrane region" description="Helical" evidence="6">
    <location>
        <begin position="180"/>
        <end position="198"/>
    </location>
</feature>
<evidence type="ECO:0000256" key="1">
    <source>
        <dbReference type="ARBA" id="ARBA00004141"/>
    </source>
</evidence>
<dbReference type="PROSITE" id="PS00216">
    <property type="entry name" value="SUGAR_TRANSPORT_1"/>
    <property type="match status" value="1"/>
</dbReference>
<evidence type="ECO:0000256" key="2">
    <source>
        <dbReference type="ARBA" id="ARBA00022448"/>
    </source>
</evidence>
<protein>
    <submittedName>
        <fullName evidence="8">Major facilitator superfamily domain-containing protein</fullName>
    </submittedName>
</protein>
<dbReference type="SUPFAM" id="SSF103473">
    <property type="entry name" value="MFS general substrate transporter"/>
    <property type="match status" value="1"/>
</dbReference>
<evidence type="ECO:0000259" key="7">
    <source>
        <dbReference type="PROSITE" id="PS50850"/>
    </source>
</evidence>
<dbReference type="Proteomes" id="UP001220324">
    <property type="component" value="Unassembled WGS sequence"/>
</dbReference>
<dbReference type="InterPro" id="IPR005829">
    <property type="entry name" value="Sugar_transporter_CS"/>
</dbReference>
<feature type="transmembrane region" description="Helical" evidence="6">
    <location>
        <begin position="23"/>
        <end position="43"/>
    </location>
</feature>
<dbReference type="PROSITE" id="PS50850">
    <property type="entry name" value="MFS"/>
    <property type="match status" value="1"/>
</dbReference>
<dbReference type="GO" id="GO:0140115">
    <property type="term" value="P:export across plasma membrane"/>
    <property type="evidence" value="ECO:0007669"/>
    <property type="project" value="UniProtKB-ARBA"/>
</dbReference>
<dbReference type="Pfam" id="PF07690">
    <property type="entry name" value="MFS_1"/>
    <property type="match status" value="1"/>
</dbReference>